<proteinExistence type="inferred from homology"/>
<dbReference type="InterPro" id="IPR036388">
    <property type="entry name" value="WH-like_DNA-bd_sf"/>
</dbReference>
<evidence type="ECO:0000259" key="5">
    <source>
        <dbReference type="Pfam" id="PF04542"/>
    </source>
</evidence>
<sequence>MLDEQTLWRSMCQGDKTAFRQLHQAHVRHLLNYGLRLHNSLSTVEDCVQDLFVELWHYRARLSQPSSIRFYLLKGLRNRIKAQYKREQLWQASLEEDVEEGFSQYSFSLEPSAEQRLVELDLDAERREQVRQALEALTPRQREVLYLRYFNDLSYEQICEVMNINYQAARSQVYQALRVLRTVLKNQYLVTFLASNYFL</sequence>
<dbReference type="GO" id="GO:0016987">
    <property type="term" value="F:sigma factor activity"/>
    <property type="evidence" value="ECO:0007669"/>
    <property type="project" value="UniProtKB-KW"/>
</dbReference>
<dbReference type="NCBIfam" id="TIGR02937">
    <property type="entry name" value="sigma70-ECF"/>
    <property type="match status" value="1"/>
</dbReference>
<dbReference type="Gene3D" id="1.10.1740.10">
    <property type="match status" value="1"/>
</dbReference>
<evidence type="ECO:0000313" key="8">
    <source>
        <dbReference type="Proteomes" id="UP000194873"/>
    </source>
</evidence>
<protein>
    <recommendedName>
        <fullName evidence="9">RNA polymerase subunit sigma-24</fullName>
    </recommendedName>
</protein>
<dbReference type="PANTHER" id="PTHR43133">
    <property type="entry name" value="RNA POLYMERASE ECF-TYPE SIGMA FACTO"/>
    <property type="match status" value="1"/>
</dbReference>
<dbReference type="InterPro" id="IPR013324">
    <property type="entry name" value="RNA_pol_sigma_r3/r4-like"/>
</dbReference>
<accession>A0A2C9ZU20</accession>
<keyword evidence="3" id="KW-0731">Sigma factor</keyword>
<keyword evidence="2" id="KW-0805">Transcription regulation</keyword>
<name>A0A2C9ZU20_9BACT</name>
<dbReference type="Pfam" id="PF08281">
    <property type="entry name" value="Sigma70_r4_2"/>
    <property type="match status" value="1"/>
</dbReference>
<dbReference type="InterPro" id="IPR013249">
    <property type="entry name" value="RNA_pol_sigma70_r4_t2"/>
</dbReference>
<feature type="domain" description="RNA polymerase sigma factor 70 region 4 type 2" evidence="6">
    <location>
        <begin position="127"/>
        <end position="178"/>
    </location>
</feature>
<dbReference type="Pfam" id="PF04542">
    <property type="entry name" value="Sigma70_r2"/>
    <property type="match status" value="1"/>
</dbReference>
<dbReference type="GO" id="GO:0006352">
    <property type="term" value="P:DNA-templated transcription initiation"/>
    <property type="evidence" value="ECO:0007669"/>
    <property type="project" value="InterPro"/>
</dbReference>
<evidence type="ECO:0000313" key="7">
    <source>
        <dbReference type="EMBL" id="OUJ70443.1"/>
    </source>
</evidence>
<organism evidence="7 8">
    <name type="scientific">Hymenobacter crusticola</name>
    <dbReference type="NCBI Taxonomy" id="1770526"/>
    <lineage>
        <taxon>Bacteria</taxon>
        <taxon>Pseudomonadati</taxon>
        <taxon>Bacteroidota</taxon>
        <taxon>Cytophagia</taxon>
        <taxon>Cytophagales</taxon>
        <taxon>Hymenobacteraceae</taxon>
        <taxon>Hymenobacter</taxon>
    </lineage>
</organism>
<comment type="caution">
    <text evidence="7">The sequence shown here is derived from an EMBL/GenBank/DDBJ whole genome shotgun (WGS) entry which is preliminary data.</text>
</comment>
<dbReference type="AlphaFoldDB" id="A0A2C9ZU20"/>
<evidence type="ECO:0000256" key="3">
    <source>
        <dbReference type="ARBA" id="ARBA00023082"/>
    </source>
</evidence>
<dbReference type="InterPro" id="IPR039425">
    <property type="entry name" value="RNA_pol_sigma-70-like"/>
</dbReference>
<gene>
    <name evidence="7" type="ORF">BXP70_24070</name>
</gene>
<dbReference type="InterPro" id="IPR013325">
    <property type="entry name" value="RNA_pol_sigma_r2"/>
</dbReference>
<dbReference type="InterPro" id="IPR007627">
    <property type="entry name" value="RNA_pol_sigma70_r2"/>
</dbReference>
<dbReference type="OrthoDB" id="9150024at2"/>
<keyword evidence="8" id="KW-1185">Reference proteome</keyword>
<dbReference type="Proteomes" id="UP000194873">
    <property type="component" value="Unassembled WGS sequence"/>
</dbReference>
<dbReference type="InterPro" id="IPR014284">
    <property type="entry name" value="RNA_pol_sigma-70_dom"/>
</dbReference>
<dbReference type="GO" id="GO:0003677">
    <property type="term" value="F:DNA binding"/>
    <property type="evidence" value="ECO:0007669"/>
    <property type="project" value="InterPro"/>
</dbReference>
<dbReference type="PANTHER" id="PTHR43133:SF46">
    <property type="entry name" value="RNA POLYMERASE SIGMA-70 FACTOR ECF SUBFAMILY"/>
    <property type="match status" value="1"/>
</dbReference>
<dbReference type="CDD" id="cd06171">
    <property type="entry name" value="Sigma70_r4"/>
    <property type="match status" value="1"/>
</dbReference>
<dbReference type="SUPFAM" id="SSF88946">
    <property type="entry name" value="Sigma2 domain of RNA polymerase sigma factors"/>
    <property type="match status" value="1"/>
</dbReference>
<evidence type="ECO:0000259" key="6">
    <source>
        <dbReference type="Pfam" id="PF08281"/>
    </source>
</evidence>
<evidence type="ECO:0008006" key="9">
    <source>
        <dbReference type="Google" id="ProtNLM"/>
    </source>
</evidence>
<reference evidence="7 8" key="1">
    <citation type="submission" date="2017-01" db="EMBL/GenBank/DDBJ databases">
        <title>A new Hymenobacter.</title>
        <authorList>
            <person name="Liang Y."/>
            <person name="Feng F."/>
        </authorList>
    </citation>
    <scope>NUCLEOTIDE SEQUENCE [LARGE SCALE GENOMIC DNA]</scope>
    <source>
        <strain evidence="7">MIMBbqt21</strain>
    </source>
</reference>
<keyword evidence="4" id="KW-0804">Transcription</keyword>
<evidence type="ECO:0000256" key="1">
    <source>
        <dbReference type="ARBA" id="ARBA00010641"/>
    </source>
</evidence>
<comment type="similarity">
    <text evidence="1">Belongs to the sigma-70 factor family. ECF subfamily.</text>
</comment>
<dbReference type="SUPFAM" id="SSF88659">
    <property type="entry name" value="Sigma3 and sigma4 domains of RNA polymerase sigma factors"/>
    <property type="match status" value="1"/>
</dbReference>
<feature type="domain" description="RNA polymerase sigma-70 region 2" evidence="5">
    <location>
        <begin position="22"/>
        <end position="88"/>
    </location>
</feature>
<dbReference type="EMBL" id="MTSE01000022">
    <property type="protein sequence ID" value="OUJ70443.1"/>
    <property type="molecule type" value="Genomic_DNA"/>
</dbReference>
<dbReference type="Gene3D" id="1.10.10.10">
    <property type="entry name" value="Winged helix-like DNA-binding domain superfamily/Winged helix DNA-binding domain"/>
    <property type="match status" value="1"/>
</dbReference>
<evidence type="ECO:0000256" key="2">
    <source>
        <dbReference type="ARBA" id="ARBA00023015"/>
    </source>
</evidence>
<evidence type="ECO:0000256" key="4">
    <source>
        <dbReference type="ARBA" id="ARBA00023163"/>
    </source>
</evidence>